<keyword evidence="4 7" id="KW-1133">Transmembrane helix</keyword>
<keyword evidence="5 7" id="KW-0472">Membrane</keyword>
<dbReference type="Gene3D" id="1.20.1250.20">
    <property type="entry name" value="MFS general substrate transporter like domains"/>
    <property type="match status" value="2"/>
</dbReference>
<feature type="transmembrane region" description="Helical" evidence="7">
    <location>
        <begin position="430"/>
        <end position="449"/>
    </location>
</feature>
<accession>A0A1D2JPU8</accession>
<dbReference type="VEuPathDB" id="FungiDB:PADG_07610"/>
<protein>
    <recommendedName>
        <fullName evidence="8">Major facilitator superfamily (MFS) profile domain-containing protein</fullName>
    </recommendedName>
</protein>
<feature type="transmembrane region" description="Helical" evidence="7">
    <location>
        <begin position="297"/>
        <end position="323"/>
    </location>
</feature>
<feature type="transmembrane region" description="Helical" evidence="7">
    <location>
        <begin position="137"/>
        <end position="156"/>
    </location>
</feature>
<evidence type="ECO:0000256" key="1">
    <source>
        <dbReference type="ARBA" id="ARBA00004141"/>
    </source>
</evidence>
<evidence type="ECO:0000256" key="5">
    <source>
        <dbReference type="ARBA" id="ARBA00023136"/>
    </source>
</evidence>
<feature type="domain" description="Major facilitator superfamily (MFS) profile" evidence="8">
    <location>
        <begin position="71"/>
        <end position="486"/>
    </location>
</feature>
<feature type="transmembrane region" description="Helical" evidence="7">
    <location>
        <begin position="461"/>
        <end position="483"/>
    </location>
</feature>
<reference evidence="9 10" key="1">
    <citation type="submission" date="2016-06" db="EMBL/GenBank/DDBJ databases">
        <authorList>
            <person name="Kjaerup R.B."/>
            <person name="Dalgaard T.S."/>
            <person name="Juul-Madsen H.R."/>
        </authorList>
    </citation>
    <scope>NUCLEOTIDE SEQUENCE [LARGE SCALE GENOMIC DNA]</scope>
    <source>
        <strain evidence="9 10">Pb300</strain>
    </source>
</reference>
<dbReference type="EMBL" id="LZYO01000004">
    <property type="protein sequence ID" value="ODH45249.1"/>
    <property type="molecule type" value="Genomic_DNA"/>
</dbReference>
<dbReference type="InterPro" id="IPR011701">
    <property type="entry name" value="MFS"/>
</dbReference>
<dbReference type="Pfam" id="PF07690">
    <property type="entry name" value="MFS_1"/>
    <property type="match status" value="1"/>
</dbReference>
<keyword evidence="2" id="KW-0813">Transport</keyword>
<dbReference type="GO" id="GO:0022857">
    <property type="term" value="F:transmembrane transporter activity"/>
    <property type="evidence" value="ECO:0007669"/>
    <property type="project" value="InterPro"/>
</dbReference>
<dbReference type="PANTHER" id="PTHR43791:SF48">
    <property type="entry name" value="TRANSPORTER, PUTATIVE (AFU_ORTHOLOGUE AFUA_4G01000)-RELATED"/>
    <property type="match status" value="1"/>
</dbReference>
<name>A0A1D2JPU8_PARBR</name>
<dbReference type="Proteomes" id="UP000242814">
    <property type="component" value="Unassembled WGS sequence"/>
</dbReference>
<evidence type="ECO:0000256" key="3">
    <source>
        <dbReference type="ARBA" id="ARBA00022692"/>
    </source>
</evidence>
<dbReference type="SUPFAM" id="SSF103473">
    <property type="entry name" value="MFS general substrate transporter"/>
    <property type="match status" value="1"/>
</dbReference>
<dbReference type="InterPro" id="IPR036259">
    <property type="entry name" value="MFS_trans_sf"/>
</dbReference>
<evidence type="ECO:0000256" key="4">
    <source>
        <dbReference type="ARBA" id="ARBA00022989"/>
    </source>
</evidence>
<gene>
    <name evidence="9" type="ORF">ACO22_00245</name>
</gene>
<evidence type="ECO:0000313" key="9">
    <source>
        <dbReference type="EMBL" id="ODH45249.1"/>
    </source>
</evidence>
<sequence length="519" mass="57735">MGTNDQNNDDISSPHHDEKRGIVPQTESIHRGTAHEVAERGHTATDLYGRPLVQFDPAAEARLLWKIDLFIVPTVSLLYLFCFIDRANIGNARLAGLERDLKLKNYDYNTVLSVFYVSYIIFEIPSNMACKWIGPGWFIPALSLSFGLVSVATAFVHNIHQVCGVRFVLGIFEAGMMPGIAYYLSRWYRKGELAFRLSLYIVMAPLAGAFGGLLASAILKLPNFGGLHEWRMIFAIEGIITCGLSVISFFTLTDRPATAIWLTQEEKDLATARVKSERIGATEVLDQLDVPKTLRGIFGPVTLVTSFIFLLNNITVQGLAFFAPTIVRTIYPKNSVISQQLHTVPPYVIGGFFTVLFPFLSWKYNRRLIFFIISAPLMMVGYIMFLASNDPNVRYGATFIIASGAFSFGAFCNAHVAANVISDTAKSSAIGTNVMFGNIGGLISTWSFLPFDSPIYHIGNGLNLATSSTMLLWSIALLIWMGVDNKKRDKVNVEEKLGGLSQRQIQDLDWRHPGFRWKS</sequence>
<feature type="transmembrane region" description="Helical" evidence="7">
    <location>
        <begin position="233"/>
        <end position="252"/>
    </location>
</feature>
<feature type="transmembrane region" description="Helical" evidence="7">
    <location>
        <begin position="368"/>
        <end position="387"/>
    </location>
</feature>
<feature type="transmembrane region" description="Helical" evidence="7">
    <location>
        <begin position="399"/>
        <end position="418"/>
    </location>
</feature>
<dbReference type="InterPro" id="IPR020846">
    <property type="entry name" value="MFS_dom"/>
</dbReference>
<feature type="transmembrane region" description="Helical" evidence="7">
    <location>
        <begin position="63"/>
        <end position="84"/>
    </location>
</feature>
<dbReference type="FunFam" id="1.20.1250.20:FF:000013">
    <property type="entry name" value="MFS general substrate transporter"/>
    <property type="match status" value="1"/>
</dbReference>
<dbReference type="FunFam" id="1.20.1250.20:FF:000034">
    <property type="entry name" value="MFS general substrate transporter"/>
    <property type="match status" value="1"/>
</dbReference>
<keyword evidence="3 7" id="KW-0812">Transmembrane</keyword>
<feature type="transmembrane region" description="Helical" evidence="7">
    <location>
        <begin position="105"/>
        <end position="122"/>
    </location>
</feature>
<dbReference type="AlphaFoldDB" id="A0A1D2JPU8"/>
<comment type="caution">
    <text evidence="9">The sequence shown here is derived from an EMBL/GenBank/DDBJ whole genome shotgun (WGS) entry which is preliminary data.</text>
</comment>
<dbReference type="PANTHER" id="PTHR43791">
    <property type="entry name" value="PERMEASE-RELATED"/>
    <property type="match status" value="1"/>
</dbReference>
<comment type="subcellular location">
    <subcellularLocation>
        <location evidence="1">Membrane</location>
        <topology evidence="1">Multi-pass membrane protein</topology>
    </subcellularLocation>
</comment>
<feature type="transmembrane region" description="Helical" evidence="7">
    <location>
        <begin position="197"/>
        <end position="221"/>
    </location>
</feature>
<dbReference type="GO" id="GO:0016020">
    <property type="term" value="C:membrane"/>
    <property type="evidence" value="ECO:0007669"/>
    <property type="project" value="UniProtKB-SubCell"/>
</dbReference>
<evidence type="ECO:0000256" key="6">
    <source>
        <dbReference type="SAM" id="MobiDB-lite"/>
    </source>
</evidence>
<proteinExistence type="predicted"/>
<dbReference type="VEuPathDB" id="FungiDB:PABG_06344"/>
<feature type="region of interest" description="Disordered" evidence="6">
    <location>
        <begin position="1"/>
        <end position="24"/>
    </location>
</feature>
<dbReference type="PROSITE" id="PS50850">
    <property type="entry name" value="MFS"/>
    <property type="match status" value="1"/>
</dbReference>
<feature type="compositionally biased region" description="Basic and acidic residues" evidence="6">
    <location>
        <begin position="12"/>
        <end position="21"/>
    </location>
</feature>
<feature type="compositionally biased region" description="Polar residues" evidence="6">
    <location>
        <begin position="1"/>
        <end position="11"/>
    </location>
</feature>
<evidence type="ECO:0000256" key="7">
    <source>
        <dbReference type="SAM" id="Phobius"/>
    </source>
</evidence>
<feature type="transmembrane region" description="Helical" evidence="7">
    <location>
        <begin position="344"/>
        <end position="362"/>
    </location>
</feature>
<evidence type="ECO:0000256" key="2">
    <source>
        <dbReference type="ARBA" id="ARBA00022448"/>
    </source>
</evidence>
<evidence type="ECO:0000259" key="8">
    <source>
        <dbReference type="PROSITE" id="PS50850"/>
    </source>
</evidence>
<evidence type="ECO:0000313" key="10">
    <source>
        <dbReference type="Proteomes" id="UP000242814"/>
    </source>
</evidence>
<organism evidence="9 10">
    <name type="scientific">Paracoccidioides brasiliensis</name>
    <dbReference type="NCBI Taxonomy" id="121759"/>
    <lineage>
        <taxon>Eukaryota</taxon>
        <taxon>Fungi</taxon>
        <taxon>Dikarya</taxon>
        <taxon>Ascomycota</taxon>
        <taxon>Pezizomycotina</taxon>
        <taxon>Eurotiomycetes</taxon>
        <taxon>Eurotiomycetidae</taxon>
        <taxon>Onygenales</taxon>
        <taxon>Ajellomycetaceae</taxon>
        <taxon>Paracoccidioides</taxon>
    </lineage>
</organism>